<evidence type="ECO:0000313" key="3">
    <source>
        <dbReference type="Proteomes" id="UP001189122"/>
    </source>
</evidence>
<organism evidence="2">
    <name type="scientific">Spirodela intermedia</name>
    <name type="common">Intermediate duckweed</name>
    <dbReference type="NCBI Taxonomy" id="51605"/>
    <lineage>
        <taxon>Eukaryota</taxon>
        <taxon>Viridiplantae</taxon>
        <taxon>Streptophyta</taxon>
        <taxon>Embryophyta</taxon>
        <taxon>Tracheophyta</taxon>
        <taxon>Spermatophyta</taxon>
        <taxon>Magnoliopsida</taxon>
        <taxon>Liliopsida</taxon>
        <taxon>Araceae</taxon>
        <taxon>Lemnoideae</taxon>
        <taxon>Spirodela</taxon>
    </lineage>
</organism>
<dbReference type="EMBL" id="CACRZD030000006">
    <property type="protein sequence ID" value="CAA6662107.1"/>
    <property type="molecule type" value="Genomic_DNA"/>
</dbReference>
<dbReference type="EMBL" id="LR743593">
    <property type="protein sequence ID" value="CAA2622461.1"/>
    <property type="molecule type" value="Genomic_DNA"/>
</dbReference>
<feature type="compositionally biased region" description="Gly residues" evidence="1">
    <location>
        <begin position="8"/>
        <end position="18"/>
    </location>
</feature>
<evidence type="ECO:0000313" key="2">
    <source>
        <dbReference type="EMBL" id="CAA2622461.1"/>
    </source>
</evidence>
<proteinExistence type="predicted"/>
<accession>A0A7I8IVT4</accession>
<dbReference type="AlphaFoldDB" id="A0A7I8IVT4"/>
<name>A0A7I8IVT4_SPIIN</name>
<feature type="region of interest" description="Disordered" evidence="1">
    <location>
        <begin position="1"/>
        <end position="32"/>
    </location>
</feature>
<evidence type="ECO:0000256" key="1">
    <source>
        <dbReference type="SAM" id="MobiDB-lite"/>
    </source>
</evidence>
<feature type="compositionally biased region" description="Basic residues" evidence="1">
    <location>
        <begin position="21"/>
        <end position="32"/>
    </location>
</feature>
<protein>
    <submittedName>
        <fullName evidence="2">Uncharacterized protein</fullName>
    </submittedName>
</protein>
<keyword evidence="3" id="KW-1185">Reference proteome</keyword>
<gene>
    <name evidence="2" type="ORF">SI7747_06008500</name>
</gene>
<reference evidence="2 3" key="1">
    <citation type="submission" date="2019-12" db="EMBL/GenBank/DDBJ databases">
        <authorList>
            <person name="Scholz U."/>
            <person name="Mascher M."/>
            <person name="Fiebig A."/>
        </authorList>
    </citation>
    <scope>NUCLEOTIDE SEQUENCE</scope>
</reference>
<dbReference type="Proteomes" id="UP001189122">
    <property type="component" value="Unassembled WGS sequence"/>
</dbReference>
<sequence>MRRWGAPSAGGSGPGGERSMGKGRRRGGRSGG</sequence>